<evidence type="ECO:0000313" key="1">
    <source>
        <dbReference type="EMBL" id="KAK1134595.1"/>
    </source>
</evidence>
<dbReference type="EMBL" id="JAHYIQ010000002">
    <property type="protein sequence ID" value="KAK1134595.1"/>
    <property type="molecule type" value="Genomic_DNA"/>
</dbReference>
<proteinExistence type="predicted"/>
<protein>
    <submittedName>
        <fullName evidence="1">Uncharacterized protein</fullName>
    </submittedName>
</protein>
<dbReference type="Proteomes" id="UP001177670">
    <property type="component" value="Unassembled WGS sequence"/>
</dbReference>
<accession>A0AA40KVM2</accession>
<dbReference type="AlphaFoldDB" id="A0AA40KVM2"/>
<reference evidence="1" key="1">
    <citation type="submission" date="2021-10" db="EMBL/GenBank/DDBJ databases">
        <title>Melipona bicolor Genome sequencing and assembly.</title>
        <authorList>
            <person name="Araujo N.S."/>
            <person name="Arias M.C."/>
        </authorList>
    </citation>
    <scope>NUCLEOTIDE SEQUENCE</scope>
    <source>
        <strain evidence="1">USP_2M_L1-L4_2017</strain>
        <tissue evidence="1">Whole body</tissue>
    </source>
</reference>
<keyword evidence="2" id="KW-1185">Reference proteome</keyword>
<feature type="non-terminal residue" evidence="1">
    <location>
        <position position="72"/>
    </location>
</feature>
<gene>
    <name evidence="1" type="ORF">K0M31_007377</name>
</gene>
<evidence type="ECO:0000313" key="2">
    <source>
        <dbReference type="Proteomes" id="UP001177670"/>
    </source>
</evidence>
<sequence length="72" mass="7834">MAALSYRRFLSQERKEIRLALGPLSSSRGRNVLAVQLLVAGDTEPFTPIVPDKVFKASSLNCCFEITVAPGP</sequence>
<organism evidence="1 2">
    <name type="scientific">Melipona bicolor</name>
    <dbReference type="NCBI Taxonomy" id="60889"/>
    <lineage>
        <taxon>Eukaryota</taxon>
        <taxon>Metazoa</taxon>
        <taxon>Ecdysozoa</taxon>
        <taxon>Arthropoda</taxon>
        <taxon>Hexapoda</taxon>
        <taxon>Insecta</taxon>
        <taxon>Pterygota</taxon>
        <taxon>Neoptera</taxon>
        <taxon>Endopterygota</taxon>
        <taxon>Hymenoptera</taxon>
        <taxon>Apocrita</taxon>
        <taxon>Aculeata</taxon>
        <taxon>Apoidea</taxon>
        <taxon>Anthophila</taxon>
        <taxon>Apidae</taxon>
        <taxon>Melipona</taxon>
    </lineage>
</organism>
<name>A0AA40KVM2_9HYME</name>
<comment type="caution">
    <text evidence="1">The sequence shown here is derived from an EMBL/GenBank/DDBJ whole genome shotgun (WGS) entry which is preliminary data.</text>
</comment>